<dbReference type="InterPro" id="IPR036047">
    <property type="entry name" value="F-box-like_dom_sf"/>
</dbReference>
<feature type="domain" description="F-box" evidence="1">
    <location>
        <begin position="14"/>
        <end position="50"/>
    </location>
</feature>
<gene>
    <name evidence="2" type="ORF">CURHAP_LOCUS6669</name>
</gene>
<reference evidence="2 3" key="1">
    <citation type="submission" date="2020-05" db="EMBL/GenBank/DDBJ databases">
        <authorList>
            <person name="Campoy J."/>
            <person name="Schneeberger K."/>
            <person name="Spophaly S."/>
        </authorList>
    </citation>
    <scope>NUCLEOTIDE SEQUENCE [LARGE SCALE GENOMIC DNA]</scope>
    <source>
        <strain evidence="2">PruArmRojPasFocal</strain>
    </source>
</reference>
<dbReference type="PANTHER" id="PTHR31293:SF12">
    <property type="entry name" value="RNI-LIKE SUPERFAMILY PROTEIN"/>
    <property type="match status" value="1"/>
</dbReference>
<dbReference type="CDD" id="cd22160">
    <property type="entry name" value="F-box_AtFBL13-like"/>
    <property type="match status" value="1"/>
</dbReference>
<organism evidence="2 3">
    <name type="scientific">Prunus armeniaca</name>
    <name type="common">Apricot</name>
    <name type="synonym">Armeniaca vulgaris</name>
    <dbReference type="NCBI Taxonomy" id="36596"/>
    <lineage>
        <taxon>Eukaryota</taxon>
        <taxon>Viridiplantae</taxon>
        <taxon>Streptophyta</taxon>
        <taxon>Embryophyta</taxon>
        <taxon>Tracheophyta</taxon>
        <taxon>Spermatophyta</taxon>
        <taxon>Magnoliopsida</taxon>
        <taxon>eudicotyledons</taxon>
        <taxon>Gunneridae</taxon>
        <taxon>Pentapetalae</taxon>
        <taxon>rosids</taxon>
        <taxon>fabids</taxon>
        <taxon>Rosales</taxon>
        <taxon>Rosaceae</taxon>
        <taxon>Amygdaloideae</taxon>
        <taxon>Amygdaleae</taxon>
        <taxon>Prunus</taxon>
    </lineage>
</organism>
<evidence type="ECO:0000313" key="3">
    <source>
        <dbReference type="Proteomes" id="UP000507222"/>
    </source>
</evidence>
<dbReference type="InterPro" id="IPR055294">
    <property type="entry name" value="FBL60-like"/>
</dbReference>
<dbReference type="PANTHER" id="PTHR31293">
    <property type="entry name" value="RNI-LIKE SUPERFAMILY PROTEIN"/>
    <property type="match status" value="1"/>
</dbReference>
<name>A0A6J5TQJ6_PRUAR</name>
<dbReference type="Pfam" id="PF00646">
    <property type="entry name" value="F-box"/>
    <property type="match status" value="1"/>
</dbReference>
<dbReference type="AlphaFoldDB" id="A0A6J5TQJ6"/>
<dbReference type="Gene3D" id="1.20.1280.50">
    <property type="match status" value="1"/>
</dbReference>
<sequence length="327" mass="37461">MNGRGRDRRIRDRISALTDELISRILSFLSIKEAVATSTLSTRWRNVWTLVPDIEIDDYSLRDIDHDQFYTVVEKILSPPMPPPLELSKVKMEFYDHTCPAKITTLICASLKRIVKEQDLSICPGDEGNSEEVNFQLPVEVFTNQHLQVMKLSKVKVVVPPDSRPSFKDLALVGEQNEYPDEERNFDVNLESLKDLRIKLQSSFDFKHEVPSLVEAKIQVGWEDLNYPKLDAKRVFLARAFSIMAGLTHIRFFPKLETLHLEIVSLNAAFLEERKSIWVMNVVSVNAPYTLPLILDQGVNRSLHILEHMICCMQMGCSRICLHRGAA</sequence>
<dbReference type="SUPFAM" id="SSF81383">
    <property type="entry name" value="F-box domain"/>
    <property type="match status" value="1"/>
</dbReference>
<accession>A0A6J5TQJ6</accession>
<dbReference type="EMBL" id="CAEKDK010000001">
    <property type="protein sequence ID" value="CAB4264748.1"/>
    <property type="molecule type" value="Genomic_DNA"/>
</dbReference>
<proteinExistence type="predicted"/>
<protein>
    <recommendedName>
        <fullName evidence="1">F-box domain-containing protein</fullName>
    </recommendedName>
</protein>
<dbReference type="InterPro" id="IPR001810">
    <property type="entry name" value="F-box_dom"/>
</dbReference>
<evidence type="ECO:0000313" key="2">
    <source>
        <dbReference type="EMBL" id="CAB4264748.1"/>
    </source>
</evidence>
<dbReference type="Proteomes" id="UP000507222">
    <property type="component" value="Unassembled WGS sequence"/>
</dbReference>
<dbReference type="InterPro" id="IPR053781">
    <property type="entry name" value="F-box_AtFBL13-like"/>
</dbReference>
<evidence type="ECO:0000259" key="1">
    <source>
        <dbReference type="Pfam" id="PF00646"/>
    </source>
</evidence>